<dbReference type="EMBL" id="AAZO01005955">
    <property type="status" value="NOT_ANNOTATED_CDS"/>
    <property type="molecule type" value="Genomic_DNA"/>
</dbReference>
<dbReference type="InParanoid" id="E0VX00"/>
<dbReference type="VEuPathDB" id="VectorBase:PHUM492350"/>
<dbReference type="CTD" id="8235938"/>
<dbReference type="OrthoDB" id="8197720at2759"/>
<feature type="compositionally biased region" description="Low complexity" evidence="1">
    <location>
        <begin position="180"/>
        <end position="189"/>
    </location>
</feature>
<feature type="compositionally biased region" description="Basic and acidic residues" evidence="1">
    <location>
        <begin position="343"/>
        <end position="353"/>
    </location>
</feature>
<dbReference type="KEGG" id="phu:Phum_PHUM492350"/>
<dbReference type="GeneID" id="8235938"/>
<name>E0VX00_PEDHC</name>
<evidence type="ECO:0000313" key="4">
    <source>
        <dbReference type="Proteomes" id="UP000009046"/>
    </source>
</evidence>
<feature type="region of interest" description="Disordered" evidence="1">
    <location>
        <begin position="172"/>
        <end position="192"/>
    </location>
</feature>
<dbReference type="AlphaFoldDB" id="E0VX00"/>
<dbReference type="RefSeq" id="XP_002430644.1">
    <property type="nucleotide sequence ID" value="XM_002430599.1"/>
</dbReference>
<sequence length="641" mass="72744">MLKWAVGQRHPTPGQQTSACYSSVTRLETKESSCFKTSTDRLYVARRRNNRGHVKKAAVRSIKRAKQDKENQPCCTPDNGSLRIRDSFRQNPKVLRDVSNSPDPYMVTPKRQDYVKRRQSHPLNFIRKRPYNDYSKSAPTNTQDYLNSYNLSDNNKILTSYNNTSPLIVNTNDEISNRNSSSPSDVTDVVDTRKPNSTLKSLLAMQIEYSPGPFTATQSLVALRRRLTKTLTQAKQEKTPMLIENSLYNTLNQSEKCSNNGITISCDEQSPTLEGSMEEKSILEQISNKYDFVNNLKKENSKLENTLVSSLSQRLEWLRLNNNLNNVNKIKKNETEINCFGENPRKTNKRNDGDDGDEVSNERRKREWDMIKMEKYVKKKMRKCACDGACDTGYGSCCDKNKPKTHTKPTLMGLTLPSGIPSPVISEDSGTSSLGLEGIHPLNLSPIHNADHGMGRLTEQALSNHNNIGLRCESLSTSLIVEKCSPSSICSSLRKRFQRDIFESKDAWSEEIIPQIKTPKLSHESPRYKEDDTPSNFDYDFALPSPLALVEKRSRSRRCLRFVSPGNNTCQRHKSTKFPLSLSCPRLRDSKDGAGDLELSVNVTTEVITVYGYEKGKMFQHLNNKQADILVFDFIVNVVFY</sequence>
<feature type="region of interest" description="Disordered" evidence="1">
    <location>
        <begin position="339"/>
        <end position="362"/>
    </location>
</feature>
<dbReference type="Proteomes" id="UP000009046">
    <property type="component" value="Unassembled WGS sequence"/>
</dbReference>
<evidence type="ECO:0000313" key="3">
    <source>
        <dbReference type="EnsemblMetazoa" id="PHUM492350-PA"/>
    </source>
</evidence>
<accession>E0VX00</accession>
<keyword evidence="4" id="KW-1185">Reference proteome</keyword>
<reference evidence="2" key="2">
    <citation type="submission" date="2007-04" db="EMBL/GenBank/DDBJ databases">
        <title>The genome of the human body louse.</title>
        <authorList>
            <consortium name="The Human Body Louse Genome Consortium"/>
            <person name="Kirkness E."/>
            <person name="Walenz B."/>
            <person name="Hass B."/>
            <person name="Bruggner R."/>
            <person name="Strausberg R."/>
        </authorList>
    </citation>
    <scope>NUCLEOTIDE SEQUENCE</scope>
    <source>
        <strain evidence="2">USDA</strain>
    </source>
</reference>
<gene>
    <name evidence="3" type="primary">8235938</name>
    <name evidence="2" type="ORF">Phum_PHUM492350</name>
</gene>
<evidence type="ECO:0000313" key="2">
    <source>
        <dbReference type="EMBL" id="EEB17906.1"/>
    </source>
</evidence>
<dbReference type="HOGENOM" id="CLU_427191_0_0_1"/>
<protein>
    <submittedName>
        <fullName evidence="2 3">Uncharacterized protein</fullName>
    </submittedName>
</protein>
<evidence type="ECO:0000256" key="1">
    <source>
        <dbReference type="SAM" id="MobiDB-lite"/>
    </source>
</evidence>
<proteinExistence type="predicted"/>
<reference evidence="2" key="1">
    <citation type="submission" date="2007-04" db="EMBL/GenBank/DDBJ databases">
        <title>Annotation of Pediculus humanus corporis strain USDA.</title>
        <authorList>
            <person name="Kirkness E."/>
            <person name="Hannick L."/>
            <person name="Hass B."/>
            <person name="Bruggner R."/>
            <person name="Lawson D."/>
            <person name="Bidwell S."/>
            <person name="Joardar V."/>
            <person name="Caler E."/>
            <person name="Walenz B."/>
            <person name="Inman J."/>
            <person name="Schobel S."/>
            <person name="Galinsky K."/>
            <person name="Amedeo P."/>
            <person name="Strausberg R."/>
        </authorList>
    </citation>
    <scope>NUCLEOTIDE SEQUENCE</scope>
    <source>
        <strain evidence="2">USDA</strain>
    </source>
</reference>
<dbReference type="EMBL" id="DS235824">
    <property type="protein sequence ID" value="EEB17906.1"/>
    <property type="molecule type" value="Genomic_DNA"/>
</dbReference>
<reference evidence="3" key="3">
    <citation type="submission" date="2021-02" db="UniProtKB">
        <authorList>
            <consortium name="EnsemblMetazoa"/>
        </authorList>
    </citation>
    <scope>IDENTIFICATION</scope>
    <source>
        <strain evidence="3">USDA</strain>
    </source>
</reference>
<dbReference type="EnsemblMetazoa" id="PHUM492350-RA">
    <property type="protein sequence ID" value="PHUM492350-PA"/>
    <property type="gene ID" value="PHUM492350"/>
</dbReference>
<organism>
    <name type="scientific">Pediculus humanus subsp. corporis</name>
    <name type="common">Body louse</name>
    <dbReference type="NCBI Taxonomy" id="121224"/>
    <lineage>
        <taxon>Eukaryota</taxon>
        <taxon>Metazoa</taxon>
        <taxon>Ecdysozoa</taxon>
        <taxon>Arthropoda</taxon>
        <taxon>Hexapoda</taxon>
        <taxon>Insecta</taxon>
        <taxon>Pterygota</taxon>
        <taxon>Neoptera</taxon>
        <taxon>Paraneoptera</taxon>
        <taxon>Psocodea</taxon>
        <taxon>Troctomorpha</taxon>
        <taxon>Phthiraptera</taxon>
        <taxon>Anoplura</taxon>
        <taxon>Pediculidae</taxon>
        <taxon>Pediculus</taxon>
    </lineage>
</organism>